<dbReference type="InterPro" id="IPR008969">
    <property type="entry name" value="CarboxyPept-like_regulatory"/>
</dbReference>
<feature type="signal peptide" evidence="1">
    <location>
        <begin position="1"/>
        <end position="23"/>
    </location>
</feature>
<evidence type="ECO:0000313" key="2">
    <source>
        <dbReference type="EMBL" id="AWL08647.1"/>
    </source>
</evidence>
<keyword evidence="3" id="KW-1185">Reference proteome</keyword>
<dbReference type="RefSeq" id="WP_109322382.1">
    <property type="nucleotide sequence ID" value="NZ_CP029346.1"/>
</dbReference>
<feature type="chain" id="PRO_5015733691" description="Carboxypeptidase-like regulatory domain-containing protein" evidence="1">
    <location>
        <begin position="24"/>
        <end position="345"/>
    </location>
</feature>
<sequence length="345" mass="39870">MKSFSKLYCLSLLLICCFFNGIAQSTFTLSGTIEDKQKKEGVSFAHVYLNGTSFGTQADDKGHFTLKNVPSGNYQFLISMVGYQPLSVPITVQQDIKNLHFDMIENITDLVEIKVQGQRDRVWEKQIRQFENEFLGRDIDRDLVKILNREVIDFEYDPSTKTLKASSKEPLLIENKELGYLYHGFLVGFEKAPRQLNFKSSGYFEALDPVSPKEKNKWEKNRKYAFQGSIRHFLLAFINQSLGNEGFYVTYYKENRLSNPPPFKLEEALFTTNKPDIFAIDLKGIINVEFDSPRQFSKLKPMTKTILIEKNGTLIDPYSMEVFGKMSESRMGHELPLDYVYELKK</sequence>
<dbReference type="Proteomes" id="UP000245468">
    <property type="component" value="Chromosome"/>
</dbReference>
<dbReference type="EMBL" id="CP029346">
    <property type="protein sequence ID" value="AWL08647.1"/>
    <property type="molecule type" value="Genomic_DNA"/>
</dbReference>
<dbReference type="Gene3D" id="2.60.40.1120">
    <property type="entry name" value="Carboxypeptidase-like, regulatory domain"/>
    <property type="match status" value="1"/>
</dbReference>
<keyword evidence="1" id="KW-0732">Signal</keyword>
<evidence type="ECO:0008006" key="4">
    <source>
        <dbReference type="Google" id="ProtNLM"/>
    </source>
</evidence>
<evidence type="ECO:0000256" key="1">
    <source>
        <dbReference type="SAM" id="SignalP"/>
    </source>
</evidence>
<organism evidence="2 3">
    <name type="scientific">Aquirufa nivalisilvae</name>
    <dbReference type="NCBI Taxonomy" id="2516557"/>
    <lineage>
        <taxon>Bacteria</taxon>
        <taxon>Pseudomonadati</taxon>
        <taxon>Bacteroidota</taxon>
        <taxon>Cytophagia</taxon>
        <taxon>Cytophagales</taxon>
        <taxon>Flectobacillaceae</taxon>
        <taxon>Aquirufa</taxon>
    </lineage>
</organism>
<gene>
    <name evidence="2" type="ORF">HME7025_00776</name>
</gene>
<evidence type="ECO:0000313" key="3">
    <source>
        <dbReference type="Proteomes" id="UP000245468"/>
    </source>
</evidence>
<protein>
    <recommendedName>
        <fullName evidence="4">Carboxypeptidase-like regulatory domain-containing protein</fullName>
    </recommendedName>
</protein>
<dbReference type="OrthoDB" id="1223654at2"/>
<accession>A0A2S2DV10</accession>
<dbReference type="SUPFAM" id="SSF49464">
    <property type="entry name" value="Carboxypeptidase regulatory domain-like"/>
    <property type="match status" value="1"/>
</dbReference>
<name>A0A2S2DV10_9BACT</name>
<dbReference type="AlphaFoldDB" id="A0A2S2DV10"/>
<dbReference type="Pfam" id="PF13715">
    <property type="entry name" value="CarbopepD_reg_2"/>
    <property type="match status" value="1"/>
</dbReference>
<reference evidence="3" key="1">
    <citation type="submission" date="2018-05" db="EMBL/GenBank/DDBJ databases">
        <title>Pseudarcicella sp. HME7025 Genome sequencing and assembly.</title>
        <authorList>
            <person name="Kim H."/>
            <person name="Kang H."/>
            <person name="Joh K."/>
        </authorList>
    </citation>
    <scope>NUCLEOTIDE SEQUENCE [LARGE SCALE GENOMIC DNA]</scope>
    <source>
        <strain evidence="3">HME7025</strain>
    </source>
</reference>
<proteinExistence type="predicted"/>
<dbReference type="KEGG" id="psez:HME7025_00776"/>